<dbReference type="AlphaFoldDB" id="A0AAN9KBU0"/>
<keyword evidence="3" id="KW-1185">Reference proteome</keyword>
<accession>A0AAN9KBU0</accession>
<evidence type="ECO:0000313" key="1">
    <source>
        <dbReference type="EMBL" id="KAK7314009.1"/>
    </source>
</evidence>
<dbReference type="EMBL" id="JAYMYQ010000009">
    <property type="protein sequence ID" value="KAK7314009.1"/>
    <property type="molecule type" value="Genomic_DNA"/>
</dbReference>
<evidence type="ECO:0000313" key="3">
    <source>
        <dbReference type="Proteomes" id="UP001367508"/>
    </source>
</evidence>
<gene>
    <name evidence="1" type="ORF">VNO77_39217</name>
    <name evidence="2" type="ORF">VNO77_39230</name>
</gene>
<dbReference type="EMBL" id="JAYMYQ010000009">
    <property type="protein sequence ID" value="KAK7314022.1"/>
    <property type="molecule type" value="Genomic_DNA"/>
</dbReference>
<name>A0AAN9KBU0_CANGL</name>
<sequence length="275" mass="30275">MLPTAVIAAVQPSALSRSKKQERAAQLTVDTTSGYVGDHLALKEESGFTAHGNEDYLGVNLRSNIIGGYSRIPSDKIRAHDDGRLSISDILISEDLQKTDQRMSFFSVIHNSNINQSVLYSKSNLEHDSLVKNQLRPASTMVRPIQAQFLNNSCATQGDPSSKSTTLLYDLDVPGLTFGWLSPAGIDNDAKSIMESISPSNNFGRNSWSSQPCFFHPELKDISRWHDAGSDSQNSVWYSGSFCIIRKKTTGAWPSGWGRLWTSHTLASNPKDNIP</sequence>
<dbReference type="Proteomes" id="UP001367508">
    <property type="component" value="Unassembled WGS sequence"/>
</dbReference>
<proteinExistence type="predicted"/>
<organism evidence="1 3">
    <name type="scientific">Canavalia gladiata</name>
    <name type="common">Sword bean</name>
    <name type="synonym">Dolichos gladiatus</name>
    <dbReference type="NCBI Taxonomy" id="3824"/>
    <lineage>
        <taxon>Eukaryota</taxon>
        <taxon>Viridiplantae</taxon>
        <taxon>Streptophyta</taxon>
        <taxon>Embryophyta</taxon>
        <taxon>Tracheophyta</taxon>
        <taxon>Spermatophyta</taxon>
        <taxon>Magnoliopsida</taxon>
        <taxon>eudicotyledons</taxon>
        <taxon>Gunneridae</taxon>
        <taxon>Pentapetalae</taxon>
        <taxon>rosids</taxon>
        <taxon>fabids</taxon>
        <taxon>Fabales</taxon>
        <taxon>Fabaceae</taxon>
        <taxon>Papilionoideae</taxon>
        <taxon>50 kb inversion clade</taxon>
        <taxon>NPAAA clade</taxon>
        <taxon>indigoferoid/millettioid clade</taxon>
        <taxon>Phaseoleae</taxon>
        <taxon>Canavalia</taxon>
    </lineage>
</organism>
<comment type="caution">
    <text evidence="1">The sequence shown here is derived from an EMBL/GenBank/DDBJ whole genome shotgun (WGS) entry which is preliminary data.</text>
</comment>
<protein>
    <submittedName>
        <fullName evidence="1">Uncharacterized protein</fullName>
    </submittedName>
</protein>
<evidence type="ECO:0000313" key="2">
    <source>
        <dbReference type="EMBL" id="KAK7314022.1"/>
    </source>
</evidence>
<reference evidence="1 3" key="1">
    <citation type="submission" date="2024-01" db="EMBL/GenBank/DDBJ databases">
        <title>The genomes of 5 underutilized Papilionoideae crops provide insights into root nodulation and disease resistanc.</title>
        <authorList>
            <person name="Jiang F."/>
        </authorList>
    </citation>
    <scope>NUCLEOTIDE SEQUENCE [LARGE SCALE GENOMIC DNA]</scope>
    <source>
        <strain evidence="1">LVBAO_FW01</strain>
        <tissue evidence="1">Leaves</tissue>
    </source>
</reference>